<evidence type="ECO:0000259" key="3">
    <source>
        <dbReference type="PROSITE" id="PS51719"/>
    </source>
</evidence>
<dbReference type="InterPro" id="IPR030379">
    <property type="entry name" value="G_SEPTIN_dom"/>
</dbReference>
<dbReference type="PROSITE" id="PS51719">
    <property type="entry name" value="G_SEPTIN"/>
    <property type="match status" value="1"/>
</dbReference>
<feature type="region of interest" description="Disordered" evidence="2">
    <location>
        <begin position="521"/>
        <end position="585"/>
    </location>
</feature>
<dbReference type="InterPro" id="IPR027417">
    <property type="entry name" value="P-loop_NTPase"/>
</dbReference>
<evidence type="ECO:0000256" key="1">
    <source>
        <dbReference type="RuleBase" id="RU004560"/>
    </source>
</evidence>
<feature type="compositionally biased region" description="Basic and acidic residues" evidence="2">
    <location>
        <begin position="308"/>
        <end position="324"/>
    </location>
</feature>
<feature type="compositionally biased region" description="Basic residues" evidence="2">
    <location>
        <begin position="127"/>
        <end position="139"/>
    </location>
</feature>
<reference evidence="4 5" key="1">
    <citation type="submission" date="2019-02" db="EMBL/GenBank/DDBJ databases">
        <title>Genome sequencing of the rare red list fungi Antrodiella citrinella (Flaviporus citrinellus).</title>
        <authorList>
            <person name="Buettner E."/>
            <person name="Kellner H."/>
        </authorList>
    </citation>
    <scope>NUCLEOTIDE SEQUENCE [LARGE SCALE GENOMIC DNA]</scope>
    <source>
        <strain evidence="4 5">DSM 108506</strain>
    </source>
</reference>
<dbReference type="PANTHER" id="PTHR18884">
    <property type="entry name" value="SEPTIN"/>
    <property type="match status" value="1"/>
</dbReference>
<protein>
    <recommendedName>
        <fullName evidence="3">Septin-type G domain-containing protein</fullName>
    </recommendedName>
</protein>
<dbReference type="GO" id="GO:0005525">
    <property type="term" value="F:GTP binding"/>
    <property type="evidence" value="ECO:0007669"/>
    <property type="project" value="UniProtKB-KW"/>
</dbReference>
<dbReference type="AlphaFoldDB" id="A0A4S4MV94"/>
<dbReference type="Gene3D" id="3.40.50.300">
    <property type="entry name" value="P-loop containing nucleotide triphosphate hydrolases"/>
    <property type="match status" value="1"/>
</dbReference>
<evidence type="ECO:0000313" key="5">
    <source>
        <dbReference type="Proteomes" id="UP000308730"/>
    </source>
</evidence>
<feature type="compositionally biased region" description="Acidic residues" evidence="2">
    <location>
        <begin position="325"/>
        <end position="337"/>
    </location>
</feature>
<feature type="compositionally biased region" description="Basic residues" evidence="2">
    <location>
        <begin position="457"/>
        <end position="473"/>
    </location>
</feature>
<dbReference type="Proteomes" id="UP000308730">
    <property type="component" value="Unassembled WGS sequence"/>
</dbReference>
<evidence type="ECO:0000313" key="4">
    <source>
        <dbReference type="EMBL" id="THH29121.1"/>
    </source>
</evidence>
<feature type="region of interest" description="Disordered" evidence="2">
    <location>
        <begin position="396"/>
        <end position="485"/>
    </location>
</feature>
<feature type="compositionally biased region" description="Polar residues" evidence="2">
    <location>
        <begin position="565"/>
        <end position="585"/>
    </location>
</feature>
<keyword evidence="1" id="KW-0342">GTP-binding</keyword>
<feature type="domain" description="Septin-type G" evidence="3">
    <location>
        <begin position="155"/>
        <end position="652"/>
    </location>
</feature>
<dbReference type="Pfam" id="PF00735">
    <property type="entry name" value="Septin"/>
    <property type="match status" value="3"/>
</dbReference>
<feature type="region of interest" description="Disordered" evidence="2">
    <location>
        <begin position="120"/>
        <end position="139"/>
    </location>
</feature>
<feature type="compositionally biased region" description="Acidic residues" evidence="2">
    <location>
        <begin position="431"/>
        <end position="447"/>
    </location>
</feature>
<feature type="region of interest" description="Disordered" evidence="2">
    <location>
        <begin position="308"/>
        <end position="337"/>
    </location>
</feature>
<evidence type="ECO:0000256" key="2">
    <source>
        <dbReference type="SAM" id="MobiDB-lite"/>
    </source>
</evidence>
<comment type="similarity">
    <text evidence="1">Belongs to the TRAFAC class TrmE-Era-EngA-EngB-Septin-like GTPase superfamily. Septin GTPase family.</text>
</comment>
<sequence>MFSFRRKHQKNDSTFSGGPPFIRTSPSLPELSAQGIPWPENLVDLSALPSSPTTAVPQSPSHGATKTALHSVEGPIPFHKPFWTAPAKENGAAGANGNGKTKDGKGSAISALYMSSHPPSAFEGRKGVHARPRPSQKRARNPTTFNIMVRLSFSLSLVPSHPRAGAQGTGKTSLLRLLLDTADISPTATADQRANMESFLRGSPKRTEGIQAACVEICESKYDRLLLSVIDTPGLDFQHGHELKLERQVTSIVKYMDTQFADTLSEESKVVRQSKGDQHIHLCIYTVDPFSIMSATARKALSLLPSRTRSETTISHHDNTPPKDDDSDNESDYDEEWTSLTMSPADIHVIRRMSKRANVLPVIARADSLTNDKLTAIKKVIRRDLDAAGMDFGVFGPIKAPQEAKPAARGRSNGHTNGDRTGATETASQSEEGDGDGDDDGDEGSDAQEERTSRPIIKLRSRIAKRRMSHSRSRRELSESANEPVASEIVDVESVASVRFSAHIVAKGDLGETLPFALIAPEHNRRKTPRPRPVSPMSEAHSATDTAEGSSMPAPSEDGHPISVAESSVTSPVSPTDGSSSRQNFSYLAGPPADLKGVFVRRFRWGTVDVLSPEHCDFAALRTAVLSTHMKMLKVRTKEVLYEKFRTEKLLARRATANISEDATRRLLEDLGI</sequence>
<feature type="region of interest" description="Disordered" evidence="2">
    <location>
        <begin position="1"/>
        <end position="35"/>
    </location>
</feature>
<dbReference type="EMBL" id="SGPM01000139">
    <property type="protein sequence ID" value="THH29121.1"/>
    <property type="molecule type" value="Genomic_DNA"/>
</dbReference>
<comment type="caution">
    <text evidence="4">The sequence shown here is derived from an EMBL/GenBank/DDBJ whole genome shotgun (WGS) entry which is preliminary data.</text>
</comment>
<proteinExistence type="inferred from homology"/>
<keyword evidence="1" id="KW-0547">Nucleotide-binding</keyword>
<gene>
    <name evidence="4" type="ORF">EUX98_g5081</name>
</gene>
<name>A0A4S4MV94_9APHY</name>
<dbReference type="SUPFAM" id="SSF52540">
    <property type="entry name" value="P-loop containing nucleoside triphosphate hydrolases"/>
    <property type="match status" value="1"/>
</dbReference>
<dbReference type="OrthoDB" id="10261408at2759"/>
<organism evidence="4 5">
    <name type="scientific">Antrodiella citrinella</name>
    <dbReference type="NCBI Taxonomy" id="2447956"/>
    <lineage>
        <taxon>Eukaryota</taxon>
        <taxon>Fungi</taxon>
        <taxon>Dikarya</taxon>
        <taxon>Basidiomycota</taxon>
        <taxon>Agaricomycotina</taxon>
        <taxon>Agaricomycetes</taxon>
        <taxon>Polyporales</taxon>
        <taxon>Steccherinaceae</taxon>
        <taxon>Antrodiella</taxon>
    </lineage>
</organism>
<feature type="compositionally biased region" description="Low complexity" evidence="2">
    <location>
        <begin position="87"/>
        <end position="99"/>
    </location>
</feature>
<feature type="region of interest" description="Disordered" evidence="2">
    <location>
        <begin position="85"/>
        <end position="106"/>
    </location>
</feature>
<accession>A0A4S4MV94</accession>
<keyword evidence="5" id="KW-1185">Reference proteome</keyword>